<keyword evidence="2" id="KW-1185">Reference proteome</keyword>
<gene>
    <name evidence="1" type="ORF">OLMES_0119</name>
</gene>
<dbReference type="AlphaFoldDB" id="A0A1Y0I194"/>
<evidence type="ECO:0000313" key="2">
    <source>
        <dbReference type="Proteomes" id="UP000196027"/>
    </source>
</evidence>
<dbReference type="Proteomes" id="UP000196027">
    <property type="component" value="Chromosome"/>
</dbReference>
<protein>
    <submittedName>
        <fullName evidence="1">Uncharacterized protein</fullName>
    </submittedName>
</protein>
<organism evidence="1 2">
    <name type="scientific">Oleiphilus messinensis</name>
    <dbReference type="NCBI Taxonomy" id="141451"/>
    <lineage>
        <taxon>Bacteria</taxon>
        <taxon>Pseudomonadati</taxon>
        <taxon>Pseudomonadota</taxon>
        <taxon>Gammaproteobacteria</taxon>
        <taxon>Oceanospirillales</taxon>
        <taxon>Oleiphilaceae</taxon>
        <taxon>Oleiphilus</taxon>
    </lineage>
</organism>
<dbReference type="RefSeq" id="WP_157678079.1">
    <property type="nucleotide sequence ID" value="NZ_CP021425.1"/>
</dbReference>
<evidence type="ECO:0000313" key="1">
    <source>
        <dbReference type="EMBL" id="ARU54227.1"/>
    </source>
</evidence>
<proteinExistence type="predicted"/>
<sequence length="55" mass="6224">MESALHGPDHLAKALVLSWLRGSRSYIREYSVNYGSGLDESKIDLAVREYLATQR</sequence>
<accession>A0A1Y0I194</accession>
<dbReference type="EMBL" id="CP021425">
    <property type="protein sequence ID" value="ARU54227.1"/>
    <property type="molecule type" value="Genomic_DNA"/>
</dbReference>
<reference evidence="1 2" key="1">
    <citation type="submission" date="2017-05" db="EMBL/GenBank/DDBJ databases">
        <title>Genomic insights into alkan degradation activity of Oleiphilus messinensis.</title>
        <authorList>
            <person name="Kozyavkin S.A."/>
            <person name="Slesarev A.I."/>
            <person name="Golyshin P.N."/>
            <person name="Korzhenkov A."/>
            <person name="Golyshina O.N."/>
            <person name="Toshchakov S.V."/>
        </authorList>
    </citation>
    <scope>NUCLEOTIDE SEQUENCE [LARGE SCALE GENOMIC DNA]</scope>
    <source>
        <strain evidence="1 2">ME102</strain>
    </source>
</reference>
<name>A0A1Y0I194_9GAMM</name>
<dbReference type="KEGG" id="ome:OLMES_0119"/>